<protein>
    <recommendedName>
        <fullName evidence="1">Ubiquitin-like domain-containing protein</fullName>
    </recommendedName>
</protein>
<name>A0AAV9G3V4_9PEZI</name>
<evidence type="ECO:0000313" key="3">
    <source>
        <dbReference type="Proteomes" id="UP001321760"/>
    </source>
</evidence>
<dbReference type="PANTHER" id="PTHR38886">
    <property type="entry name" value="SESA DOMAIN-CONTAINING PROTEIN"/>
    <property type="match status" value="1"/>
</dbReference>
<comment type="caution">
    <text evidence="2">The sequence shown here is derived from an EMBL/GenBank/DDBJ whole genome shotgun (WGS) entry which is preliminary data.</text>
</comment>
<dbReference type="PANTHER" id="PTHR38886:SF1">
    <property type="entry name" value="NACHT-NTPASE AND P-LOOP NTPASES N-TERMINAL DOMAIN-CONTAINING PROTEIN"/>
    <property type="match status" value="1"/>
</dbReference>
<accession>A0AAV9G3V4</accession>
<proteinExistence type="predicted"/>
<reference evidence="2" key="2">
    <citation type="submission" date="2023-05" db="EMBL/GenBank/DDBJ databases">
        <authorList>
            <consortium name="Lawrence Berkeley National Laboratory"/>
            <person name="Steindorff A."/>
            <person name="Hensen N."/>
            <person name="Bonometti L."/>
            <person name="Westerberg I."/>
            <person name="Brannstrom I.O."/>
            <person name="Guillou S."/>
            <person name="Cros-Aarteil S."/>
            <person name="Calhoun S."/>
            <person name="Haridas S."/>
            <person name="Kuo A."/>
            <person name="Mondo S."/>
            <person name="Pangilinan J."/>
            <person name="Riley R."/>
            <person name="Labutti K."/>
            <person name="Andreopoulos B."/>
            <person name="Lipzen A."/>
            <person name="Chen C."/>
            <person name="Yanf M."/>
            <person name="Daum C."/>
            <person name="Ng V."/>
            <person name="Clum A."/>
            <person name="Ohm R."/>
            <person name="Martin F."/>
            <person name="Silar P."/>
            <person name="Natvig D."/>
            <person name="Lalanne C."/>
            <person name="Gautier V."/>
            <person name="Ament-Velasquez S.L."/>
            <person name="Kruys A."/>
            <person name="Hutchinson M.I."/>
            <person name="Powell A.J."/>
            <person name="Barry K."/>
            <person name="Miller A.N."/>
            <person name="Grigoriev I.V."/>
            <person name="Debuchy R."/>
            <person name="Gladieux P."/>
            <person name="Thoren M.H."/>
            <person name="Johannesson H."/>
        </authorList>
    </citation>
    <scope>NUCLEOTIDE SEQUENCE</scope>
    <source>
        <strain evidence="2">PSN243</strain>
    </source>
</reference>
<sequence length="516" mass="58451">MAAPVFGFSAGDFINAVNLIIDITKALKSVGGARDDYQALVAELCLLQQVLVQLQHRQPSSGIGDICGPYARQQAELTISTLSEFLRDISKFDDALGSNVPRQWYRHVGRKAQWAVAYAKDVDALRRRIGNQLHVLNIILQLDERLDSSSRRILTTLEEIKGQNNVILQQAVSREAQFNPSCAKMRVLRVVQQNNFISLADRGGLTGGIDSEPRLSSQVMPSRGVIHRFTEQETLAMLLLKLVQVTARDLRSFLLSAWTFFPRLFFVLHGLSIRVCGEPLLVVSDSINFEDMLGRRYTLQHAYYCYWPNFEAFLERKFHNFPGETFVAGGHYSLLSSRTRTSIRSDYKSKWSRFSVPGCEISMSVRVKLARVDTLGGQVLGDCPWIECDGKNLPKHGWDTMKCPTCNITYVFRPNDKTTQYSNMYPGFIQTESREGKVKLGIVGQADVFRRAKRTQRILRWEWICCACGREGRDMGMLTVDCPAKSCGHSHCGNCPVQHVRRRRGATVIEYKRNPE</sequence>
<evidence type="ECO:0000313" key="2">
    <source>
        <dbReference type="EMBL" id="KAK4443138.1"/>
    </source>
</evidence>
<dbReference type="EMBL" id="MU865999">
    <property type="protein sequence ID" value="KAK4443138.1"/>
    <property type="molecule type" value="Genomic_DNA"/>
</dbReference>
<evidence type="ECO:0000259" key="1">
    <source>
        <dbReference type="Pfam" id="PF22893"/>
    </source>
</evidence>
<organism evidence="2 3">
    <name type="scientific">Podospora aff. communis PSN243</name>
    <dbReference type="NCBI Taxonomy" id="3040156"/>
    <lineage>
        <taxon>Eukaryota</taxon>
        <taxon>Fungi</taxon>
        <taxon>Dikarya</taxon>
        <taxon>Ascomycota</taxon>
        <taxon>Pezizomycotina</taxon>
        <taxon>Sordariomycetes</taxon>
        <taxon>Sordariomycetidae</taxon>
        <taxon>Sordariales</taxon>
        <taxon>Podosporaceae</taxon>
        <taxon>Podospora</taxon>
    </lineage>
</organism>
<keyword evidence="3" id="KW-1185">Reference proteome</keyword>
<reference evidence="2" key="1">
    <citation type="journal article" date="2023" name="Mol. Phylogenet. Evol.">
        <title>Genome-scale phylogeny and comparative genomics of the fungal order Sordariales.</title>
        <authorList>
            <person name="Hensen N."/>
            <person name="Bonometti L."/>
            <person name="Westerberg I."/>
            <person name="Brannstrom I.O."/>
            <person name="Guillou S."/>
            <person name="Cros-Aarteil S."/>
            <person name="Calhoun S."/>
            <person name="Haridas S."/>
            <person name="Kuo A."/>
            <person name="Mondo S."/>
            <person name="Pangilinan J."/>
            <person name="Riley R."/>
            <person name="LaButti K."/>
            <person name="Andreopoulos B."/>
            <person name="Lipzen A."/>
            <person name="Chen C."/>
            <person name="Yan M."/>
            <person name="Daum C."/>
            <person name="Ng V."/>
            <person name="Clum A."/>
            <person name="Steindorff A."/>
            <person name="Ohm R.A."/>
            <person name="Martin F."/>
            <person name="Silar P."/>
            <person name="Natvig D.O."/>
            <person name="Lalanne C."/>
            <person name="Gautier V."/>
            <person name="Ament-Velasquez S.L."/>
            <person name="Kruys A."/>
            <person name="Hutchinson M.I."/>
            <person name="Powell A.J."/>
            <person name="Barry K."/>
            <person name="Miller A.N."/>
            <person name="Grigoriev I.V."/>
            <person name="Debuchy R."/>
            <person name="Gladieux P."/>
            <person name="Hiltunen Thoren M."/>
            <person name="Johannesson H."/>
        </authorList>
    </citation>
    <scope>NUCLEOTIDE SEQUENCE</scope>
    <source>
        <strain evidence="2">PSN243</strain>
    </source>
</reference>
<dbReference type="AlphaFoldDB" id="A0AAV9G3V4"/>
<feature type="domain" description="Ubiquitin-like" evidence="1">
    <location>
        <begin position="285"/>
        <end position="367"/>
    </location>
</feature>
<gene>
    <name evidence="2" type="ORF">QBC34DRAFT_443643</name>
</gene>
<dbReference type="Pfam" id="PF22893">
    <property type="entry name" value="ULD_2"/>
    <property type="match status" value="1"/>
</dbReference>
<dbReference type="InterPro" id="IPR054464">
    <property type="entry name" value="ULD_fung"/>
</dbReference>
<dbReference type="Proteomes" id="UP001321760">
    <property type="component" value="Unassembled WGS sequence"/>
</dbReference>